<dbReference type="PROSITE" id="PS51255">
    <property type="entry name" value="ADPK"/>
    <property type="match status" value="1"/>
</dbReference>
<keyword evidence="5" id="KW-0324">Glycolysis</keyword>
<reference evidence="7" key="1">
    <citation type="submission" date="2025-08" db="UniProtKB">
        <authorList>
            <consortium name="Ensembl"/>
        </authorList>
    </citation>
    <scope>IDENTIFICATION</scope>
</reference>
<dbReference type="GO" id="GO:0006006">
    <property type="term" value="P:glucose metabolic process"/>
    <property type="evidence" value="ECO:0007669"/>
    <property type="project" value="TreeGrafter"/>
</dbReference>
<dbReference type="Ensembl" id="ENSNMLT00000028316.1">
    <property type="protein sequence ID" value="ENSNMLP00000025318.1"/>
    <property type="gene ID" value="ENSNMLG00000016196.1"/>
</dbReference>
<dbReference type="Gene3D" id="3.40.1190.20">
    <property type="match status" value="2"/>
</dbReference>
<evidence type="ECO:0000313" key="8">
    <source>
        <dbReference type="Proteomes" id="UP000694523"/>
    </source>
</evidence>
<organism evidence="7 8">
    <name type="scientific">Neogobius melanostomus</name>
    <name type="common">round goby</name>
    <dbReference type="NCBI Taxonomy" id="47308"/>
    <lineage>
        <taxon>Eukaryota</taxon>
        <taxon>Metazoa</taxon>
        <taxon>Chordata</taxon>
        <taxon>Craniata</taxon>
        <taxon>Vertebrata</taxon>
        <taxon>Euteleostomi</taxon>
        <taxon>Actinopterygii</taxon>
        <taxon>Neopterygii</taxon>
        <taxon>Teleostei</taxon>
        <taxon>Neoteleostei</taxon>
        <taxon>Acanthomorphata</taxon>
        <taxon>Gobiaria</taxon>
        <taxon>Gobiiformes</taxon>
        <taxon>Gobioidei</taxon>
        <taxon>Gobiidae</taxon>
        <taxon>Benthophilinae</taxon>
        <taxon>Neogobiini</taxon>
        <taxon>Neogobius</taxon>
    </lineage>
</organism>
<dbReference type="SUPFAM" id="SSF53613">
    <property type="entry name" value="Ribokinase-like"/>
    <property type="match status" value="1"/>
</dbReference>
<proteinExistence type="predicted"/>
<dbReference type="Proteomes" id="UP000694523">
    <property type="component" value="Unplaced"/>
</dbReference>
<dbReference type="AlphaFoldDB" id="A0A8C6TWR5"/>
<dbReference type="GO" id="GO:0006096">
    <property type="term" value="P:glycolytic process"/>
    <property type="evidence" value="ECO:0007669"/>
    <property type="project" value="UniProtKB-KW"/>
</dbReference>
<reference evidence="7" key="2">
    <citation type="submission" date="2025-09" db="UniProtKB">
        <authorList>
            <consortium name="Ensembl"/>
        </authorList>
    </citation>
    <scope>IDENTIFICATION</scope>
</reference>
<name>A0A8C6TWR5_9GOBI</name>
<evidence type="ECO:0000256" key="5">
    <source>
        <dbReference type="ARBA" id="ARBA00023152"/>
    </source>
</evidence>
<keyword evidence="1" id="KW-0808">Transferase</keyword>
<keyword evidence="3" id="KW-0418">Kinase</keyword>
<dbReference type="InterPro" id="IPR007666">
    <property type="entry name" value="ADP_PFK/GK"/>
</dbReference>
<dbReference type="GO" id="GO:0005783">
    <property type="term" value="C:endoplasmic reticulum"/>
    <property type="evidence" value="ECO:0007669"/>
    <property type="project" value="TreeGrafter"/>
</dbReference>
<dbReference type="PANTHER" id="PTHR21208">
    <property type="entry name" value="ADP-DEPENDENT GLUCOKINASE"/>
    <property type="match status" value="1"/>
</dbReference>
<evidence type="ECO:0000256" key="2">
    <source>
        <dbReference type="ARBA" id="ARBA00022723"/>
    </source>
</evidence>
<evidence type="ECO:0000256" key="6">
    <source>
        <dbReference type="SAM" id="MobiDB-lite"/>
    </source>
</evidence>
<protein>
    <submittedName>
        <fullName evidence="7">ADP-dependent glucokinase</fullName>
    </submittedName>
</protein>
<evidence type="ECO:0000313" key="7">
    <source>
        <dbReference type="Ensembl" id="ENSNMLP00000025318.1"/>
    </source>
</evidence>
<dbReference type="Pfam" id="PF04587">
    <property type="entry name" value="ADP_PFK_GK"/>
    <property type="match status" value="2"/>
</dbReference>
<evidence type="ECO:0000256" key="4">
    <source>
        <dbReference type="ARBA" id="ARBA00022842"/>
    </source>
</evidence>
<keyword evidence="8" id="KW-1185">Reference proteome</keyword>
<dbReference type="PANTHER" id="PTHR21208:SF0">
    <property type="entry name" value="ADP-DEPENDENT GLUCOKINASE"/>
    <property type="match status" value="1"/>
</dbReference>
<keyword evidence="4" id="KW-0460">Magnesium</keyword>
<keyword evidence="2" id="KW-0479">Metal-binding</keyword>
<evidence type="ECO:0000256" key="1">
    <source>
        <dbReference type="ARBA" id="ARBA00022679"/>
    </source>
</evidence>
<accession>A0A8C6TWR5</accession>
<evidence type="ECO:0000256" key="3">
    <source>
        <dbReference type="ARBA" id="ARBA00022777"/>
    </source>
</evidence>
<feature type="region of interest" description="Disordered" evidence="6">
    <location>
        <begin position="188"/>
        <end position="207"/>
    </location>
</feature>
<dbReference type="GO" id="GO:0043843">
    <property type="term" value="F:ADP-specific glucokinase activity"/>
    <property type="evidence" value="ECO:0007669"/>
    <property type="project" value="TreeGrafter"/>
</dbReference>
<dbReference type="GO" id="GO:0046872">
    <property type="term" value="F:metal ion binding"/>
    <property type="evidence" value="ECO:0007669"/>
    <property type="project" value="UniProtKB-KW"/>
</dbReference>
<dbReference type="InterPro" id="IPR029056">
    <property type="entry name" value="Ribokinase-like"/>
</dbReference>
<sequence>MLSVGLGRGSSSRYSSIGSKVLIYLYPQVSSGASVVAPQANRFIFSHDEANAQMKLSESLVQSLENFDPKLLVLSGFHMMEGLQPESGLTRSEPALLVALLSQLSVPVHLELASMTDPEFMRHIAHKVFPLVSSLGLNEQELLFLSRAVGGPHSDLSWTEVGVSSPAAVGVASDVLRWFCRALTRGVHGGRSAHGERSSLRSRSRARPGVELRAPLTFSINESHALTLDPDRPITVWQQNHVTLHLSPVLVCKRPIRTVGLGDAITANGLLFSEILP</sequence>